<proteinExistence type="predicted"/>
<feature type="transmembrane region" description="Helical" evidence="1">
    <location>
        <begin position="58"/>
        <end position="76"/>
    </location>
</feature>
<organism evidence="3 4">
    <name type="scientific">Aurantiacibacter sediminis</name>
    <dbReference type="NCBI Taxonomy" id="2793064"/>
    <lineage>
        <taxon>Bacteria</taxon>
        <taxon>Pseudomonadati</taxon>
        <taxon>Pseudomonadota</taxon>
        <taxon>Alphaproteobacteria</taxon>
        <taxon>Sphingomonadales</taxon>
        <taxon>Erythrobacteraceae</taxon>
        <taxon>Aurantiacibacter</taxon>
    </lineage>
</organism>
<dbReference type="RefSeq" id="WP_197921034.1">
    <property type="nucleotide sequence ID" value="NZ_CAWPTA010000007.1"/>
</dbReference>
<dbReference type="EMBL" id="JAEANY010000002">
    <property type="protein sequence ID" value="MBH5322344.1"/>
    <property type="molecule type" value="Genomic_DNA"/>
</dbReference>
<keyword evidence="1" id="KW-0472">Membrane</keyword>
<dbReference type="Proteomes" id="UP000602442">
    <property type="component" value="Unassembled WGS sequence"/>
</dbReference>
<dbReference type="NCBIfam" id="NF047864">
    <property type="entry name" value="CBU_0592_membra"/>
    <property type="match status" value="1"/>
</dbReference>
<evidence type="ECO:0000313" key="3">
    <source>
        <dbReference type="EMBL" id="MBH5322344.1"/>
    </source>
</evidence>
<accession>A0ABS0N309</accession>
<evidence type="ECO:0000256" key="1">
    <source>
        <dbReference type="SAM" id="Phobius"/>
    </source>
</evidence>
<reference evidence="3 4" key="1">
    <citation type="submission" date="2020-11" db="EMBL/GenBank/DDBJ databases">
        <title>Erythrobacter sediminis sp. nov., a marine bacterium from a tidal flat of Garorim Bay.</title>
        <authorList>
            <person name="Kim D."/>
            <person name="Yoo Y."/>
            <person name="Kim J.-J."/>
        </authorList>
    </citation>
    <scope>NUCLEOTIDE SEQUENCE [LARGE SCALE GENOMIC DNA]</scope>
    <source>
        <strain evidence="3 4">JGD-13</strain>
    </source>
</reference>
<gene>
    <name evidence="3" type="ORF">I5L03_07065</name>
</gene>
<keyword evidence="4" id="KW-1185">Reference proteome</keyword>
<evidence type="ECO:0000313" key="4">
    <source>
        <dbReference type="Proteomes" id="UP000602442"/>
    </source>
</evidence>
<feature type="domain" description="CBU-0592-like" evidence="2">
    <location>
        <begin position="9"/>
        <end position="80"/>
    </location>
</feature>
<comment type="caution">
    <text evidence="3">The sequence shown here is derived from an EMBL/GenBank/DDBJ whole genome shotgun (WGS) entry which is preliminary data.</text>
</comment>
<sequence length="91" mass="10002">MTTPLDIFSIIGFFGTACIIGAYFYLTAVEKPNPWVLHGTNLTGAALLTVSLIVHTNWPSLVLEGFWAAIALWGLWKAFSAHRKKAQEAQP</sequence>
<keyword evidence="1" id="KW-1133">Transmembrane helix</keyword>
<evidence type="ECO:0000259" key="2">
    <source>
        <dbReference type="Pfam" id="PF26604"/>
    </source>
</evidence>
<feature type="transmembrane region" description="Helical" evidence="1">
    <location>
        <begin position="7"/>
        <end position="26"/>
    </location>
</feature>
<dbReference type="InterPro" id="IPR058058">
    <property type="entry name" value="CBU_0592-like"/>
</dbReference>
<name>A0ABS0N309_9SPHN</name>
<protein>
    <submittedName>
        <fullName evidence="3">Permease</fullName>
    </submittedName>
</protein>
<keyword evidence="1" id="KW-0812">Transmembrane</keyword>
<dbReference type="Pfam" id="PF26604">
    <property type="entry name" value="CBU_0592"/>
    <property type="match status" value="1"/>
</dbReference>